<name>A0AAE0GEL7_9CHLO</name>
<proteinExistence type="predicted"/>
<sequence>MLMQTSYVYLDDSTWNMQPGRQLSLDYLSLLSQLDAPNYVLGSNTEPKCTRVRKAPQFFIAETSSAANLRRRSTGGPEDNAGLTGDTSIAALAASLPNNVHVLTPKSMDTPTAVHSATSRSTNAVAAMTLPEDDCFILESSNDNIEDASSQDDGCHGWDSQDDASQLTVNTGVEGGFGSPILISVSSPFSLCHEATTTTIITATVNGTDIALPYSASTCSPPLMQPHLPRRSSISLGCYTTSEVKAAPLSRHRVARAPGTDGDDPWWAEVFDELSYELDEPDIFPMSEIPVVFGQACAKQEVFGASNDQPRVIL</sequence>
<gene>
    <name evidence="1" type="ORF">CYMTET_15132</name>
</gene>
<dbReference type="AlphaFoldDB" id="A0AAE0GEL7"/>
<dbReference type="Proteomes" id="UP001190700">
    <property type="component" value="Unassembled WGS sequence"/>
</dbReference>
<dbReference type="EMBL" id="LGRX02006372">
    <property type="protein sequence ID" value="KAK3276820.1"/>
    <property type="molecule type" value="Genomic_DNA"/>
</dbReference>
<evidence type="ECO:0000313" key="2">
    <source>
        <dbReference type="Proteomes" id="UP001190700"/>
    </source>
</evidence>
<evidence type="ECO:0000313" key="1">
    <source>
        <dbReference type="EMBL" id="KAK3276820.1"/>
    </source>
</evidence>
<organism evidence="1 2">
    <name type="scientific">Cymbomonas tetramitiformis</name>
    <dbReference type="NCBI Taxonomy" id="36881"/>
    <lineage>
        <taxon>Eukaryota</taxon>
        <taxon>Viridiplantae</taxon>
        <taxon>Chlorophyta</taxon>
        <taxon>Pyramimonadophyceae</taxon>
        <taxon>Pyramimonadales</taxon>
        <taxon>Pyramimonadaceae</taxon>
        <taxon>Cymbomonas</taxon>
    </lineage>
</organism>
<reference evidence="1 2" key="1">
    <citation type="journal article" date="2015" name="Genome Biol. Evol.">
        <title>Comparative Genomics of a Bacterivorous Green Alga Reveals Evolutionary Causalities and Consequences of Phago-Mixotrophic Mode of Nutrition.</title>
        <authorList>
            <person name="Burns J.A."/>
            <person name="Paasch A."/>
            <person name="Narechania A."/>
            <person name="Kim E."/>
        </authorList>
    </citation>
    <scope>NUCLEOTIDE SEQUENCE [LARGE SCALE GENOMIC DNA]</scope>
    <source>
        <strain evidence="1 2">PLY_AMNH</strain>
    </source>
</reference>
<comment type="caution">
    <text evidence="1">The sequence shown here is derived from an EMBL/GenBank/DDBJ whole genome shotgun (WGS) entry which is preliminary data.</text>
</comment>
<protein>
    <submittedName>
        <fullName evidence="1">Uncharacterized protein</fullName>
    </submittedName>
</protein>
<keyword evidence="2" id="KW-1185">Reference proteome</keyword>
<accession>A0AAE0GEL7</accession>